<dbReference type="OrthoDB" id="630188at2759"/>
<evidence type="ECO:0000259" key="1">
    <source>
        <dbReference type="Pfam" id="PF00149"/>
    </source>
</evidence>
<name>A0A1V8TL65_9PEZI</name>
<reference evidence="3" key="1">
    <citation type="submission" date="2017-03" db="EMBL/GenBank/DDBJ databases">
        <title>Genomes of endolithic fungi from Antarctica.</title>
        <authorList>
            <person name="Coleine C."/>
            <person name="Masonjones S."/>
            <person name="Stajich J.E."/>
        </authorList>
    </citation>
    <scope>NUCLEOTIDE SEQUENCE [LARGE SCALE GENOMIC DNA]</scope>
    <source>
        <strain evidence="3">CCFEE 5527</strain>
    </source>
</reference>
<sequence>MAISTRFLVISDTHGDPLRHAKLTEAVNVVIHCGDLTEESKLDEFRATIDLLNAIDAPLKLVIAEHDPPLDEDLVRREYGDFGEARSLLEDAPGIVFLNEGMHDFSLANGAMLRVYASPCTPSNNEWGFNYPSSDERAWNITGDIDVAITHCPPKGVMDRVAGVGSVGDATLFAAIARAKPLLHCFGHIHTGWGAKLVAWQANETFGDRKPTHMTAINGDETVVIQSLANLRAADNGEEGESTQSVRNRGYCKADMSADMAGEKTLFVNAAIEGLDDESQQVPWLIDVELPRAN</sequence>
<dbReference type="CDD" id="cd07379">
    <property type="entry name" value="MPP_239FB"/>
    <property type="match status" value="1"/>
</dbReference>
<dbReference type="PANTHER" id="PTHR12905">
    <property type="entry name" value="METALLOPHOSPHOESTERASE"/>
    <property type="match status" value="1"/>
</dbReference>
<dbReference type="EMBL" id="NAJO01000005">
    <property type="protein sequence ID" value="OQO11991.1"/>
    <property type="molecule type" value="Genomic_DNA"/>
</dbReference>
<gene>
    <name evidence="2" type="ORF">B0A48_02630</name>
</gene>
<dbReference type="Gene3D" id="3.60.21.10">
    <property type="match status" value="1"/>
</dbReference>
<protein>
    <recommendedName>
        <fullName evidence="1">Calcineurin-like phosphoesterase domain-containing protein</fullName>
    </recommendedName>
</protein>
<keyword evidence="3" id="KW-1185">Reference proteome</keyword>
<dbReference type="InParanoid" id="A0A1V8TL65"/>
<accession>A0A1V8TL65</accession>
<evidence type="ECO:0000313" key="3">
    <source>
        <dbReference type="Proteomes" id="UP000192596"/>
    </source>
</evidence>
<proteinExistence type="predicted"/>
<dbReference type="InterPro" id="IPR004843">
    <property type="entry name" value="Calcineurin-like_PHP"/>
</dbReference>
<feature type="domain" description="Calcineurin-like phosphoesterase" evidence="1">
    <location>
        <begin position="6"/>
        <end position="191"/>
    </location>
</feature>
<dbReference type="Proteomes" id="UP000192596">
    <property type="component" value="Unassembled WGS sequence"/>
</dbReference>
<dbReference type="InterPro" id="IPR029052">
    <property type="entry name" value="Metallo-depent_PP-like"/>
</dbReference>
<comment type="caution">
    <text evidence="2">The sequence shown here is derived from an EMBL/GenBank/DDBJ whole genome shotgun (WGS) entry which is preliminary data.</text>
</comment>
<dbReference type="SUPFAM" id="SSF56300">
    <property type="entry name" value="Metallo-dependent phosphatases"/>
    <property type="match status" value="1"/>
</dbReference>
<evidence type="ECO:0000313" key="2">
    <source>
        <dbReference type="EMBL" id="OQO11991.1"/>
    </source>
</evidence>
<dbReference type="PANTHER" id="PTHR12905:SF0">
    <property type="entry name" value="CALCINEURIN-LIKE PHOSPHOESTERASE DOMAIN-CONTAINING PROTEIN"/>
    <property type="match status" value="1"/>
</dbReference>
<organism evidence="2 3">
    <name type="scientific">Cryoendolithus antarcticus</name>
    <dbReference type="NCBI Taxonomy" id="1507870"/>
    <lineage>
        <taxon>Eukaryota</taxon>
        <taxon>Fungi</taxon>
        <taxon>Dikarya</taxon>
        <taxon>Ascomycota</taxon>
        <taxon>Pezizomycotina</taxon>
        <taxon>Dothideomycetes</taxon>
        <taxon>Dothideomycetidae</taxon>
        <taxon>Cladosporiales</taxon>
        <taxon>Cladosporiaceae</taxon>
        <taxon>Cryoendolithus</taxon>
    </lineage>
</organism>
<dbReference type="GO" id="GO:0016787">
    <property type="term" value="F:hydrolase activity"/>
    <property type="evidence" value="ECO:0007669"/>
    <property type="project" value="InterPro"/>
</dbReference>
<dbReference type="Pfam" id="PF00149">
    <property type="entry name" value="Metallophos"/>
    <property type="match status" value="1"/>
</dbReference>
<dbReference type="InterPro" id="IPR051693">
    <property type="entry name" value="UPF0046_metallophosphoest"/>
</dbReference>
<dbReference type="AlphaFoldDB" id="A0A1V8TL65"/>